<reference evidence="1" key="1">
    <citation type="journal article" date="2020" name="Nature">
        <title>Giant virus diversity and host interactions through global metagenomics.</title>
        <authorList>
            <person name="Schulz F."/>
            <person name="Roux S."/>
            <person name="Paez-Espino D."/>
            <person name="Jungbluth S."/>
            <person name="Walsh D.A."/>
            <person name="Denef V.J."/>
            <person name="McMahon K.D."/>
            <person name="Konstantinidis K.T."/>
            <person name="Eloe-Fadrosh E.A."/>
            <person name="Kyrpides N.C."/>
            <person name="Woyke T."/>
        </authorList>
    </citation>
    <scope>NUCLEOTIDE SEQUENCE</scope>
    <source>
        <strain evidence="1">GVMAG-M-3300023174-129</strain>
    </source>
</reference>
<organism evidence="1">
    <name type="scientific">viral metagenome</name>
    <dbReference type="NCBI Taxonomy" id="1070528"/>
    <lineage>
        <taxon>unclassified sequences</taxon>
        <taxon>metagenomes</taxon>
        <taxon>organismal metagenomes</taxon>
    </lineage>
</organism>
<dbReference type="AlphaFoldDB" id="A0A6C0D6W8"/>
<protein>
    <submittedName>
        <fullName evidence="1">Uncharacterized protein</fullName>
    </submittedName>
</protein>
<accession>A0A6C0D6W8</accession>
<evidence type="ECO:0000313" key="1">
    <source>
        <dbReference type="EMBL" id="QHT12257.1"/>
    </source>
</evidence>
<dbReference type="EMBL" id="MN739542">
    <property type="protein sequence ID" value="QHT12257.1"/>
    <property type="molecule type" value="Genomic_DNA"/>
</dbReference>
<name>A0A6C0D6W8_9ZZZZ</name>
<sequence length="74" mass="8918">MNNDWLNTAVFTDPIDDFRNNFYKKLEEEKKQKEIELKRVQKNCMHKYTIIVPYNNDYSIASCVRCNHAKFAKN</sequence>
<proteinExistence type="predicted"/>